<dbReference type="GeneID" id="28976915"/>
<keyword evidence="8" id="KW-0227">DNA damage</keyword>
<dbReference type="OrthoDB" id="258143at2759"/>
<keyword evidence="3 8" id="KW-0540">Nuclease</keyword>
<dbReference type="GO" id="GO:0036297">
    <property type="term" value="P:interstrand cross-link repair"/>
    <property type="evidence" value="ECO:0007669"/>
    <property type="project" value="InterPro"/>
</dbReference>
<comment type="catalytic activity">
    <reaction evidence="1 8">
        <text>Hydrolytically removes 5'-nucleotides successively from the 3'-hydroxy termini of 3'-hydroxy-terminated oligonucleotides.</text>
        <dbReference type="EC" id="3.1.4.1"/>
    </reaction>
</comment>
<evidence type="ECO:0000256" key="2">
    <source>
        <dbReference type="ARBA" id="ARBA00005533"/>
    </source>
</evidence>
<evidence type="ECO:0000259" key="10">
    <source>
        <dbReference type="SMART" id="SM00990"/>
    </source>
</evidence>
<keyword evidence="8" id="KW-0234">DNA repair</keyword>
<comment type="similarity">
    <text evidence="2 8">Belongs to the FAN1 family.</text>
</comment>
<gene>
    <name evidence="11" type="ORF">RHOBADRAFT_52704</name>
</gene>
<evidence type="ECO:0000256" key="9">
    <source>
        <dbReference type="SAM" id="MobiDB-lite"/>
    </source>
</evidence>
<dbReference type="RefSeq" id="XP_018271713.1">
    <property type="nucleotide sequence ID" value="XM_018416467.1"/>
</dbReference>
<dbReference type="InterPro" id="IPR033315">
    <property type="entry name" value="Fan1-like"/>
</dbReference>
<evidence type="ECO:0000256" key="5">
    <source>
        <dbReference type="ARBA" id="ARBA00022801"/>
    </source>
</evidence>
<dbReference type="Gene3D" id="3.40.1350.10">
    <property type="match status" value="1"/>
</dbReference>
<dbReference type="Proteomes" id="UP000053890">
    <property type="component" value="Unassembled WGS sequence"/>
</dbReference>
<feature type="compositionally biased region" description="Basic residues" evidence="9">
    <location>
        <begin position="867"/>
        <end position="887"/>
    </location>
</feature>
<keyword evidence="5 8" id="KW-0378">Hydrolase</keyword>
<keyword evidence="7 8" id="KW-0464">Manganese</keyword>
<dbReference type="AlphaFoldDB" id="A0A194S558"/>
<feature type="region of interest" description="Disordered" evidence="9">
    <location>
        <begin position="1"/>
        <end position="33"/>
    </location>
</feature>
<evidence type="ECO:0000256" key="7">
    <source>
        <dbReference type="ARBA" id="ARBA00023211"/>
    </source>
</evidence>
<dbReference type="SMART" id="SM00990">
    <property type="entry name" value="VRR_NUC"/>
    <property type="match status" value="1"/>
</dbReference>
<dbReference type="InterPro" id="IPR049126">
    <property type="entry name" value="FAN1-like_TPR"/>
</dbReference>
<organism evidence="11 12">
    <name type="scientific">Rhodotorula graminis (strain WP1)</name>
    <dbReference type="NCBI Taxonomy" id="578459"/>
    <lineage>
        <taxon>Eukaryota</taxon>
        <taxon>Fungi</taxon>
        <taxon>Dikarya</taxon>
        <taxon>Basidiomycota</taxon>
        <taxon>Pucciniomycotina</taxon>
        <taxon>Microbotryomycetes</taxon>
        <taxon>Sporidiobolales</taxon>
        <taxon>Sporidiobolaceae</taxon>
        <taxon>Rhodotorula</taxon>
    </lineage>
</organism>
<keyword evidence="6 8" id="KW-0460">Magnesium</keyword>
<name>A0A194S558_RHOGW</name>
<dbReference type="STRING" id="578459.A0A194S558"/>
<evidence type="ECO:0000313" key="12">
    <source>
        <dbReference type="Proteomes" id="UP000053890"/>
    </source>
</evidence>
<keyword evidence="12" id="KW-1185">Reference proteome</keyword>
<dbReference type="InterPro" id="IPR011856">
    <property type="entry name" value="tRNA_endonuc-like_dom_sf"/>
</dbReference>
<dbReference type="PANTHER" id="PTHR15749:SF4">
    <property type="entry name" value="FANCONI-ASSOCIATED NUCLEASE 1"/>
    <property type="match status" value="1"/>
</dbReference>
<feature type="region of interest" description="Disordered" evidence="9">
    <location>
        <begin position="842"/>
        <end position="898"/>
    </location>
</feature>
<dbReference type="EC" id="3.1.4.1" evidence="8"/>
<comment type="cofactor">
    <cofactor evidence="8">
        <name>Mg(2+)</name>
        <dbReference type="ChEBI" id="CHEBI:18420"/>
    </cofactor>
    <cofactor evidence="8">
        <name>Mn(2+)</name>
        <dbReference type="ChEBI" id="CHEBI:29035"/>
    </cofactor>
</comment>
<dbReference type="Pfam" id="PF21170">
    <property type="entry name" value="FAN1_TPR"/>
    <property type="match status" value="1"/>
</dbReference>
<dbReference type="EMBL" id="KQ474077">
    <property type="protein sequence ID" value="KPV75664.1"/>
    <property type="molecule type" value="Genomic_DNA"/>
</dbReference>
<dbReference type="CDD" id="cd22326">
    <property type="entry name" value="FAN1-like"/>
    <property type="match status" value="1"/>
</dbReference>
<feature type="region of interest" description="Disordered" evidence="9">
    <location>
        <begin position="160"/>
        <end position="189"/>
    </location>
</feature>
<reference evidence="11 12" key="1">
    <citation type="journal article" date="2015" name="Front. Microbiol.">
        <title>Genome sequence of the plant growth promoting endophytic yeast Rhodotorula graminis WP1.</title>
        <authorList>
            <person name="Firrincieli A."/>
            <person name="Otillar R."/>
            <person name="Salamov A."/>
            <person name="Schmutz J."/>
            <person name="Khan Z."/>
            <person name="Redman R.S."/>
            <person name="Fleck N.D."/>
            <person name="Lindquist E."/>
            <person name="Grigoriev I.V."/>
            <person name="Doty S.L."/>
        </authorList>
    </citation>
    <scope>NUCLEOTIDE SEQUENCE [LARGE SCALE GENOMIC DNA]</scope>
    <source>
        <strain evidence="11 12">WP1</strain>
    </source>
</reference>
<keyword evidence="4 8" id="KW-0479">Metal-binding</keyword>
<feature type="region of interest" description="Disordered" evidence="9">
    <location>
        <begin position="444"/>
        <end position="470"/>
    </location>
</feature>
<evidence type="ECO:0000256" key="6">
    <source>
        <dbReference type="ARBA" id="ARBA00022842"/>
    </source>
</evidence>
<feature type="compositionally biased region" description="Acidic residues" evidence="9">
    <location>
        <begin position="849"/>
        <end position="861"/>
    </location>
</feature>
<evidence type="ECO:0000256" key="3">
    <source>
        <dbReference type="ARBA" id="ARBA00022722"/>
    </source>
</evidence>
<dbReference type="InterPro" id="IPR014883">
    <property type="entry name" value="VRR_NUC"/>
</dbReference>
<evidence type="ECO:0000256" key="4">
    <source>
        <dbReference type="ARBA" id="ARBA00022723"/>
    </source>
</evidence>
<comment type="subcellular location">
    <subcellularLocation>
        <location evidence="8">Nucleus</location>
    </subcellularLocation>
</comment>
<dbReference type="InterPro" id="IPR049132">
    <property type="entry name" value="FAN1-like_euk"/>
</dbReference>
<dbReference type="GO" id="GO:0004528">
    <property type="term" value="F:phosphodiesterase I activity"/>
    <property type="evidence" value="ECO:0007669"/>
    <property type="project" value="UniProtKB-EC"/>
</dbReference>
<accession>A0A194S558</accession>
<dbReference type="PANTHER" id="PTHR15749">
    <property type="entry name" value="FANCONI-ASSOCIATED NUCLEASE 1"/>
    <property type="match status" value="1"/>
</dbReference>
<dbReference type="GO" id="GO:0017108">
    <property type="term" value="F:5'-flap endonuclease activity"/>
    <property type="evidence" value="ECO:0007669"/>
    <property type="project" value="TreeGrafter"/>
</dbReference>
<dbReference type="GO" id="GO:0008409">
    <property type="term" value="F:5'-3' exonuclease activity"/>
    <property type="evidence" value="ECO:0007669"/>
    <property type="project" value="TreeGrafter"/>
</dbReference>
<keyword evidence="8" id="KW-0539">Nucleus</keyword>
<feature type="domain" description="VRR-NUC" evidence="10">
    <location>
        <begin position="724"/>
        <end position="840"/>
    </location>
</feature>
<evidence type="ECO:0000256" key="8">
    <source>
        <dbReference type="RuleBase" id="RU365033"/>
    </source>
</evidence>
<comment type="function">
    <text evidence="8">Nuclease required for the repair of DNA interstrand cross-links (ICL). Acts as a 5'-3' exonuclease that anchors at a cut end of DNA and cleaves DNA successively at every third nucleotide, allowing to excise an ICL from one strand through flanking incisions.</text>
</comment>
<dbReference type="GO" id="GO:0046872">
    <property type="term" value="F:metal ion binding"/>
    <property type="evidence" value="ECO:0007669"/>
    <property type="project" value="UniProtKB-KW"/>
</dbReference>
<dbReference type="OMA" id="ECRVESM"/>
<sequence>MASLDPPASPSVVVDAPPPPATTDDDSPPPPAGVDALEPDKRVSFYVQAVDEMLDAVLAHEAFLFDPNELAALVRFRNLEYQSRYLFSRLLLRKPTWIRLSSLLASSSYSTDISDLPAACAELWRVAEPVAGPSTPPKRQQVAALVEPKKEQPRDEGFLDLTLTDSDDDVAPPVSNKGKKSGVDKGKARATPRKLISDVPDSLDLGDLSRFAFDQSVLVDEPPENTLALLSMDELTTLGKRMKVPCKSGASRGEWTKALLKTSNQSTLSFFLAAPPTPKVQSPVGSAGMERKPSVGSVGVGYDAKGNKLSQSRVVAAQALKLIGPVIRLSPALLTLFNRLSLVYHRTSYTAGTSSTSASPLTASLLARFGKRAYPSYTVSRSFALFPSRAVLREFEAAMAIEQRVEAALDGVWGPGVPKRAERETKEERLERLCAEAEDEARRVKKEEDEAVEAARAAGDGEGEGKGQRGAHGRLYYRRRFHPGWPLSRAAYKAAACYAKLGDHDSEVAILRHLLAQTSFRRGKRGDWYDRLALVLMKYPLGDEALLGDEVKGKKRERKDRLLRERRDEALRVCEEGLKDPFTHLIYKSSLQRRIARIESALQVPPDERRTFDVLLAKSTTRVMEGERVDTPTIGKKSVWRASDGAEISVEELCLEQYVREGWKGFHSENGVLTMIFALTFWDILFAPVDGVFETAFQTAPLDLSSDAFAIVRRPAIDARLASIAAGDAPALLRSTDERERPRGTFAVGTNWERYAFEDLEEIAQCIGGPALASILTVFVEEYGHRTGGIPDLCLWNPSTGRALFAEIKGPGDQLSETQKVWIDVLLGAGVGVEVTRVVESREGREASAGEEEGEGEDGEEGGAGGKRGRARSKSAPRKGGKGRKRAKTVEEGEGEGE</sequence>
<evidence type="ECO:0000256" key="1">
    <source>
        <dbReference type="ARBA" id="ARBA00000983"/>
    </source>
</evidence>
<protein>
    <recommendedName>
        <fullName evidence="8">Fanconi-associated nuclease</fullName>
        <ecNumber evidence="8">3.1.4.1</ecNumber>
    </recommendedName>
</protein>
<evidence type="ECO:0000313" key="11">
    <source>
        <dbReference type="EMBL" id="KPV75664.1"/>
    </source>
</evidence>
<dbReference type="GO" id="GO:0005634">
    <property type="term" value="C:nucleus"/>
    <property type="evidence" value="ECO:0007669"/>
    <property type="project" value="UniProtKB-SubCell"/>
</dbReference>
<proteinExistence type="inferred from homology"/>
<dbReference type="GO" id="GO:0070336">
    <property type="term" value="F:flap-structured DNA binding"/>
    <property type="evidence" value="ECO:0007669"/>
    <property type="project" value="TreeGrafter"/>
</dbReference>
<dbReference type="Pfam" id="PF08774">
    <property type="entry name" value="VRR_NUC"/>
    <property type="match status" value="1"/>
</dbReference>